<dbReference type="Pfam" id="PF16077">
    <property type="entry name" value="Spaetzle"/>
    <property type="match status" value="1"/>
</dbReference>
<protein>
    <recommendedName>
        <fullName evidence="1">Spaetzle domain-containing protein</fullName>
    </recommendedName>
</protein>
<evidence type="ECO:0000313" key="3">
    <source>
        <dbReference type="Proteomes" id="UP001152562"/>
    </source>
</evidence>
<evidence type="ECO:0000313" key="2">
    <source>
        <dbReference type="EMBL" id="CAH4035626.1"/>
    </source>
</evidence>
<evidence type="ECO:0000259" key="1">
    <source>
        <dbReference type="Pfam" id="PF16077"/>
    </source>
</evidence>
<accession>A0A9P0XHX8</accession>
<dbReference type="SUPFAM" id="SSF57501">
    <property type="entry name" value="Cystine-knot cytokines"/>
    <property type="match status" value="1"/>
</dbReference>
<reference evidence="2" key="1">
    <citation type="submission" date="2022-05" db="EMBL/GenBank/DDBJ databases">
        <authorList>
            <person name="Okamura Y."/>
        </authorList>
    </citation>
    <scope>NUCLEOTIDE SEQUENCE</scope>
</reference>
<dbReference type="EMBL" id="CALOZG010000042">
    <property type="protein sequence ID" value="CAH4035626.1"/>
    <property type="molecule type" value="Genomic_DNA"/>
</dbReference>
<dbReference type="Gene3D" id="2.10.90.10">
    <property type="entry name" value="Cystine-knot cytokines"/>
    <property type="match status" value="1"/>
</dbReference>
<dbReference type="InterPro" id="IPR029034">
    <property type="entry name" value="Cystine-knot_cytokine"/>
</dbReference>
<organism evidence="2 3">
    <name type="scientific">Pieris brassicae</name>
    <name type="common">White butterfly</name>
    <name type="synonym">Large white butterfly</name>
    <dbReference type="NCBI Taxonomy" id="7116"/>
    <lineage>
        <taxon>Eukaryota</taxon>
        <taxon>Metazoa</taxon>
        <taxon>Ecdysozoa</taxon>
        <taxon>Arthropoda</taxon>
        <taxon>Hexapoda</taxon>
        <taxon>Insecta</taxon>
        <taxon>Pterygota</taxon>
        <taxon>Neoptera</taxon>
        <taxon>Endopterygota</taxon>
        <taxon>Lepidoptera</taxon>
        <taxon>Glossata</taxon>
        <taxon>Ditrysia</taxon>
        <taxon>Papilionoidea</taxon>
        <taxon>Pieridae</taxon>
        <taxon>Pierinae</taxon>
        <taxon>Pieris</taxon>
    </lineage>
</organism>
<name>A0A9P0XHX8_PIEBR</name>
<sequence length="190" mass="21520">MVILLLSVKQSFGLDVNITKKIHQAAGTLYRVNFKKKLQLKIPEVCAKLKFCEDIPDFPDDQISQLIDLLVADNIHFNRDLPDEGEDKHIHLCRSESTIYQPKAVKVNDDWHIVLNAKNKIVQSFKGGRCLDELNGSCSELVTFKRNYYGQCVQNYMGRPVIMLSTSYEEVISVPLLLPSCCSCVASSRL</sequence>
<dbReference type="InterPro" id="IPR032104">
    <property type="entry name" value="Spaetzle"/>
</dbReference>
<dbReference type="AlphaFoldDB" id="A0A9P0XHX8"/>
<comment type="caution">
    <text evidence="2">The sequence shown here is derived from an EMBL/GenBank/DDBJ whole genome shotgun (WGS) entry which is preliminary data.</text>
</comment>
<gene>
    <name evidence="2" type="ORF">PIBRA_LOCUS11672</name>
</gene>
<dbReference type="Proteomes" id="UP001152562">
    <property type="component" value="Unassembled WGS sequence"/>
</dbReference>
<proteinExistence type="predicted"/>
<feature type="domain" description="Spaetzle" evidence="1">
    <location>
        <begin position="91"/>
        <end position="185"/>
    </location>
</feature>
<keyword evidence="3" id="KW-1185">Reference proteome</keyword>